<dbReference type="InterPro" id="IPR015943">
    <property type="entry name" value="WD40/YVTN_repeat-like_dom_sf"/>
</dbReference>
<evidence type="ECO:0000256" key="1">
    <source>
        <dbReference type="SAM" id="Phobius"/>
    </source>
</evidence>
<keyword evidence="1" id="KW-0472">Membrane</keyword>
<keyword evidence="1" id="KW-0812">Transmembrane</keyword>
<feature type="transmembrane region" description="Helical" evidence="1">
    <location>
        <begin position="6"/>
        <end position="27"/>
    </location>
</feature>
<comment type="caution">
    <text evidence="2">The sequence shown here is derived from an EMBL/GenBank/DDBJ whole genome shotgun (WGS) entry which is preliminary data.</text>
</comment>
<dbReference type="Gene3D" id="1.10.1760.20">
    <property type="match status" value="1"/>
</dbReference>
<dbReference type="Gene3D" id="2.130.10.10">
    <property type="entry name" value="YVTN repeat-like/Quinoprotein amine dehydrogenase"/>
    <property type="match status" value="2"/>
</dbReference>
<dbReference type="Pfam" id="PF07494">
    <property type="entry name" value="Reg_prop"/>
    <property type="match status" value="2"/>
</dbReference>
<keyword evidence="1" id="KW-1133">Transmembrane helix</keyword>
<evidence type="ECO:0000313" key="3">
    <source>
        <dbReference type="Proteomes" id="UP001454489"/>
    </source>
</evidence>
<keyword evidence="3" id="KW-1185">Reference proteome</keyword>
<feature type="transmembrane region" description="Helical" evidence="1">
    <location>
        <begin position="72"/>
        <end position="90"/>
    </location>
</feature>
<dbReference type="EMBL" id="JBBMEX010000001">
    <property type="protein sequence ID" value="MEQ2556324.1"/>
    <property type="molecule type" value="Genomic_DNA"/>
</dbReference>
<sequence length="604" mass="67157">MSEKKWYKISLFVGICILINYAGKIFAQNLQLPLFLDSFGTVVAAYVLGPLCGAMVGMTVNIIYGILYSWTYIFYAVVSAIVAVTVGICARKGYLKNLFGTLSISFLTTILSVVLSVPFNYMYFDGYTNNKWGDGVINALERMGFNPIISHCAGEFYLDFLDKVITIVLLFLLIRFYKSRKKVQKNAVIGILLCLTLGASLFQGMGAAVSVHAKEKKEVQEENNYNTYLQTIYGRENGIPGGCANDIVQTNDGVLWIGTYGGLYRYNGSEFRWVDEYESVKTVNCLYTDEEGRLWVGTNDSGVSIFINESIANVVSEKEGLSSDSVRCITQSSDGEYYVGTSSELSVVTLSGGLSVKRTISEVTYAESIDADKNGNVAVVADEGKLFLIQGGKVTASYQPLDESAYVCCLFQDELLYVGTSKNQIDVYSVQGETLEYQKSITCGELSNINSLYPYEDTIFVCADNGVGYIEKKKEFQAVEMKQFNSSIDHMLVDYQGNLWFTSSRLGVLRMCKSIFRDIHYEAAEDEKIVNAVTEWQGQLYIGTDKGLKIVDTKTGAGVMNEWTELLSDARIRSFMVDRKGNLWACTTGKGAIEIEKKRSVYDL</sequence>
<reference evidence="2 3" key="1">
    <citation type="submission" date="2024-03" db="EMBL/GenBank/DDBJ databases">
        <title>Human intestinal bacterial collection.</title>
        <authorList>
            <person name="Pauvert C."/>
            <person name="Hitch T.C.A."/>
            <person name="Clavel T."/>
        </authorList>
    </citation>
    <scope>NUCLEOTIDE SEQUENCE [LARGE SCALE GENOMIC DNA]</scope>
    <source>
        <strain evidence="2 3">CLA-AA-H185</strain>
    </source>
</reference>
<dbReference type="RefSeq" id="WP_353529294.1">
    <property type="nucleotide sequence ID" value="NZ_JBBMEX010000001.1"/>
</dbReference>
<evidence type="ECO:0000313" key="2">
    <source>
        <dbReference type="EMBL" id="MEQ2556324.1"/>
    </source>
</evidence>
<protein>
    <submittedName>
        <fullName evidence="2">Two-component regulator propeller domain-containing protein</fullName>
    </submittedName>
</protein>
<gene>
    <name evidence="2" type="ORF">WMO43_00305</name>
</gene>
<proteinExistence type="predicted"/>
<accession>A0ABV1H9D1</accession>
<dbReference type="InterPro" id="IPR011110">
    <property type="entry name" value="Reg_prop"/>
</dbReference>
<feature type="transmembrane region" description="Helical" evidence="1">
    <location>
        <begin position="102"/>
        <end position="124"/>
    </location>
</feature>
<feature type="transmembrane region" description="Helical" evidence="1">
    <location>
        <begin position="39"/>
        <end position="66"/>
    </location>
</feature>
<name>A0ABV1H9D1_9FIRM</name>
<organism evidence="2 3">
    <name type="scientific">Maccoyibacter intestinihominis</name>
    <dbReference type="NCBI Taxonomy" id="3133499"/>
    <lineage>
        <taxon>Bacteria</taxon>
        <taxon>Bacillati</taxon>
        <taxon>Bacillota</taxon>
        <taxon>Clostridia</taxon>
        <taxon>Lachnospirales</taxon>
        <taxon>Lachnospiraceae</taxon>
        <taxon>Maccoyibacter</taxon>
    </lineage>
</organism>
<dbReference type="SUPFAM" id="SSF63829">
    <property type="entry name" value="Calcium-dependent phosphotriesterase"/>
    <property type="match status" value="1"/>
</dbReference>
<feature type="transmembrane region" description="Helical" evidence="1">
    <location>
        <begin position="189"/>
        <end position="211"/>
    </location>
</feature>
<dbReference type="Proteomes" id="UP001454489">
    <property type="component" value="Unassembled WGS sequence"/>
</dbReference>